<dbReference type="Proteomes" id="UP000324800">
    <property type="component" value="Unassembled WGS sequence"/>
</dbReference>
<keyword evidence="1" id="KW-0472">Membrane</keyword>
<dbReference type="EMBL" id="SNRW01000088">
    <property type="protein sequence ID" value="KAA6403537.1"/>
    <property type="molecule type" value="Genomic_DNA"/>
</dbReference>
<feature type="transmembrane region" description="Helical" evidence="1">
    <location>
        <begin position="212"/>
        <end position="235"/>
    </location>
</feature>
<evidence type="ECO:0000313" key="2">
    <source>
        <dbReference type="EMBL" id="KAA6403537.1"/>
    </source>
</evidence>
<gene>
    <name evidence="2" type="ORF">EZS28_000927</name>
</gene>
<evidence type="ECO:0000313" key="3">
    <source>
        <dbReference type="Proteomes" id="UP000324800"/>
    </source>
</evidence>
<dbReference type="AlphaFoldDB" id="A0A5J4X8M9"/>
<sequence length="307" mass="32868">MGGYIYNYKPCIFINERIDNPIALLYGDGVNKTADLQCRLKKYCREQQITQTIEPFNHPESTSYDDDLRIARSETETGNSSVQLGSSRTSTSELIERQWAGDNIRALQISPNGQALTFNGTAVNTNINPLCIIIAKSGQEFEANRGLMISADGNTLTFNGPHAVENPSQKRRTSVKAQPYPPNNVTDISPCGVSTSASALKLIIAFGVMSDVGAVAVTLFSYIASVFAGIVIVQLTQQQMGLINKIANFESNILGGVKHATQWVAPALHKVFSTEAGTVGIIHPAIGSALGAGAGQAGAVDRLVNKR</sequence>
<reference evidence="2 3" key="1">
    <citation type="submission" date="2019-03" db="EMBL/GenBank/DDBJ databases">
        <title>Single cell metagenomics reveals metabolic interactions within the superorganism composed of flagellate Streblomastix strix and complex community of Bacteroidetes bacteria on its surface.</title>
        <authorList>
            <person name="Treitli S.C."/>
            <person name="Kolisko M."/>
            <person name="Husnik F."/>
            <person name="Keeling P."/>
            <person name="Hampl V."/>
        </authorList>
    </citation>
    <scope>NUCLEOTIDE SEQUENCE [LARGE SCALE GENOMIC DNA]</scope>
    <source>
        <strain evidence="2">ST1C</strain>
    </source>
</reference>
<comment type="caution">
    <text evidence="2">The sequence shown here is derived from an EMBL/GenBank/DDBJ whole genome shotgun (WGS) entry which is preliminary data.</text>
</comment>
<protein>
    <submittedName>
        <fullName evidence="2">Uncharacterized protein</fullName>
    </submittedName>
</protein>
<accession>A0A5J4X8M9</accession>
<proteinExistence type="predicted"/>
<name>A0A5J4X8M9_9EUKA</name>
<keyword evidence="1" id="KW-1133">Transmembrane helix</keyword>
<evidence type="ECO:0000256" key="1">
    <source>
        <dbReference type="SAM" id="Phobius"/>
    </source>
</evidence>
<keyword evidence="1" id="KW-0812">Transmembrane</keyword>
<organism evidence="2 3">
    <name type="scientific">Streblomastix strix</name>
    <dbReference type="NCBI Taxonomy" id="222440"/>
    <lineage>
        <taxon>Eukaryota</taxon>
        <taxon>Metamonada</taxon>
        <taxon>Preaxostyla</taxon>
        <taxon>Oxymonadida</taxon>
        <taxon>Streblomastigidae</taxon>
        <taxon>Streblomastix</taxon>
    </lineage>
</organism>